<feature type="region of interest" description="Disordered" evidence="9">
    <location>
        <begin position="1535"/>
        <end position="1574"/>
    </location>
</feature>
<keyword evidence="3" id="KW-0677">Repeat</keyword>
<proteinExistence type="predicted"/>
<evidence type="ECO:0000313" key="15">
    <source>
        <dbReference type="RefSeq" id="XP_033459595.1"/>
    </source>
</evidence>
<dbReference type="Pfam" id="PF02928">
    <property type="entry name" value="zf-C5HC2"/>
    <property type="match status" value="1"/>
</dbReference>
<feature type="compositionally biased region" description="Polar residues" evidence="9">
    <location>
        <begin position="362"/>
        <end position="376"/>
    </location>
</feature>
<feature type="compositionally biased region" description="Polar residues" evidence="9">
    <location>
        <begin position="1662"/>
        <end position="1677"/>
    </location>
</feature>
<keyword evidence="6" id="KW-0408">Iron</keyword>
<evidence type="ECO:0000256" key="8">
    <source>
        <dbReference type="PROSITE-ProRule" id="PRU00146"/>
    </source>
</evidence>
<gene>
    <name evidence="15" type="ORF">K489DRAFT_356379</name>
</gene>
<dbReference type="Pfam" id="PF08429">
    <property type="entry name" value="PLU-1"/>
    <property type="match status" value="1"/>
</dbReference>
<dbReference type="PROSITE" id="PS50016">
    <property type="entry name" value="ZF_PHD_2"/>
    <property type="match status" value="2"/>
</dbReference>
<feature type="domain" description="JmjC" evidence="13">
    <location>
        <begin position="602"/>
        <end position="768"/>
    </location>
</feature>
<reference evidence="15" key="2">
    <citation type="submission" date="2020-04" db="EMBL/GenBank/DDBJ databases">
        <authorList>
            <consortium name="NCBI Genome Project"/>
        </authorList>
    </citation>
    <scope>NUCLEOTIDE SEQUENCE</scope>
    <source>
        <strain evidence="15">CBS 342.82</strain>
    </source>
</reference>
<feature type="region of interest" description="Disordered" evidence="9">
    <location>
        <begin position="1294"/>
        <end position="1321"/>
    </location>
</feature>
<evidence type="ECO:0000259" key="12">
    <source>
        <dbReference type="PROSITE" id="PS51183"/>
    </source>
</evidence>
<dbReference type="PROSITE" id="PS51183">
    <property type="entry name" value="JMJN"/>
    <property type="match status" value="1"/>
</dbReference>
<dbReference type="GO" id="GO:0003677">
    <property type="term" value="F:DNA binding"/>
    <property type="evidence" value="ECO:0007669"/>
    <property type="project" value="InterPro"/>
</dbReference>
<dbReference type="OrthoDB" id="1678912at2759"/>
<dbReference type="Pfam" id="PF01388">
    <property type="entry name" value="ARID"/>
    <property type="match status" value="1"/>
</dbReference>
<feature type="domain" description="PHD-type" evidence="10">
    <location>
        <begin position="1326"/>
        <end position="1375"/>
    </location>
</feature>
<organism evidence="15">
    <name type="scientific">Dissoconium aciculare CBS 342.82</name>
    <dbReference type="NCBI Taxonomy" id="1314786"/>
    <lineage>
        <taxon>Eukaryota</taxon>
        <taxon>Fungi</taxon>
        <taxon>Dikarya</taxon>
        <taxon>Ascomycota</taxon>
        <taxon>Pezizomycotina</taxon>
        <taxon>Dothideomycetes</taxon>
        <taxon>Dothideomycetidae</taxon>
        <taxon>Mycosphaerellales</taxon>
        <taxon>Dissoconiaceae</taxon>
        <taxon>Dissoconium</taxon>
    </lineage>
</organism>
<feature type="compositionally biased region" description="Low complexity" evidence="9">
    <location>
        <begin position="32"/>
        <end position="54"/>
    </location>
</feature>
<evidence type="ECO:0000256" key="4">
    <source>
        <dbReference type="ARBA" id="ARBA00022771"/>
    </source>
</evidence>
<evidence type="ECO:0000259" key="10">
    <source>
        <dbReference type="PROSITE" id="PS50016"/>
    </source>
</evidence>
<feature type="region of interest" description="Disordered" evidence="9">
    <location>
        <begin position="1648"/>
        <end position="1774"/>
    </location>
</feature>
<dbReference type="SUPFAM" id="SSF46774">
    <property type="entry name" value="ARID-like"/>
    <property type="match status" value="1"/>
</dbReference>
<dbReference type="GO" id="GO:0000785">
    <property type="term" value="C:chromatin"/>
    <property type="evidence" value="ECO:0007669"/>
    <property type="project" value="TreeGrafter"/>
</dbReference>
<dbReference type="Proteomes" id="UP000504637">
    <property type="component" value="Unplaced"/>
</dbReference>
<feature type="region of interest" description="Disordered" evidence="9">
    <location>
        <begin position="362"/>
        <end position="429"/>
    </location>
</feature>
<evidence type="ECO:0000256" key="6">
    <source>
        <dbReference type="ARBA" id="ARBA00023004"/>
    </source>
</evidence>
<dbReference type="RefSeq" id="XP_033459595.1">
    <property type="nucleotide sequence ID" value="XM_033602536.1"/>
</dbReference>
<evidence type="ECO:0000256" key="3">
    <source>
        <dbReference type="ARBA" id="ARBA00022737"/>
    </source>
</evidence>
<reference evidence="15" key="3">
    <citation type="submission" date="2025-08" db="UniProtKB">
        <authorList>
            <consortium name="RefSeq"/>
        </authorList>
    </citation>
    <scope>IDENTIFICATION</scope>
    <source>
        <strain evidence="15">CBS 342.82</strain>
    </source>
</reference>
<evidence type="ECO:0000256" key="7">
    <source>
        <dbReference type="ARBA" id="ARBA00023242"/>
    </source>
</evidence>
<dbReference type="InterPro" id="IPR011011">
    <property type="entry name" value="Znf_FYVE_PHD"/>
</dbReference>
<evidence type="ECO:0000259" key="11">
    <source>
        <dbReference type="PROSITE" id="PS51011"/>
    </source>
</evidence>
<evidence type="ECO:0000256" key="9">
    <source>
        <dbReference type="SAM" id="MobiDB-lite"/>
    </source>
</evidence>
<dbReference type="FunFam" id="2.60.120.650:FF:000014">
    <property type="entry name" value="PHD transcription factor (Rum1)"/>
    <property type="match status" value="1"/>
</dbReference>
<dbReference type="PANTHER" id="PTHR10694:SF33">
    <property type="entry name" value="LYSINE-SPECIFIC DEMETHYLASE 5"/>
    <property type="match status" value="1"/>
</dbReference>
<dbReference type="PROSITE" id="PS01359">
    <property type="entry name" value="ZF_PHD_1"/>
    <property type="match status" value="2"/>
</dbReference>
<dbReference type="Pfam" id="PF02375">
    <property type="entry name" value="JmjN"/>
    <property type="match status" value="1"/>
</dbReference>
<feature type="compositionally biased region" description="Low complexity" evidence="9">
    <location>
        <begin position="1"/>
        <end position="15"/>
    </location>
</feature>
<dbReference type="FunFam" id="3.30.40.10:FF:000322">
    <property type="entry name" value="PHD transcription factor (Rum1)"/>
    <property type="match status" value="1"/>
</dbReference>
<dbReference type="PANTHER" id="PTHR10694">
    <property type="entry name" value="LYSINE-SPECIFIC DEMETHYLASE"/>
    <property type="match status" value="1"/>
</dbReference>
<dbReference type="InterPro" id="IPR003349">
    <property type="entry name" value="JmjN"/>
</dbReference>
<dbReference type="InterPro" id="IPR001965">
    <property type="entry name" value="Znf_PHD"/>
</dbReference>
<dbReference type="InterPro" id="IPR013637">
    <property type="entry name" value="Lys_sp_deMease-like_dom"/>
</dbReference>
<dbReference type="InterPro" id="IPR036431">
    <property type="entry name" value="ARID_dom_sf"/>
</dbReference>
<reference evidence="15" key="1">
    <citation type="submission" date="2020-01" db="EMBL/GenBank/DDBJ databases">
        <authorList>
            <consortium name="DOE Joint Genome Institute"/>
            <person name="Haridas S."/>
            <person name="Albert R."/>
            <person name="Binder M."/>
            <person name="Bloem J."/>
            <person name="Labutti K."/>
            <person name="Salamov A."/>
            <person name="Andreopoulos B."/>
            <person name="Baker S.E."/>
            <person name="Barry K."/>
            <person name="Bills G."/>
            <person name="Bluhm B.H."/>
            <person name="Cannon C."/>
            <person name="Castanera R."/>
            <person name="Culley D.E."/>
            <person name="Daum C."/>
            <person name="Ezra D."/>
            <person name="Gonzalez J.B."/>
            <person name="Henrissat B."/>
            <person name="Kuo A."/>
            <person name="Liang C."/>
            <person name="Lipzen A."/>
            <person name="Lutzoni F."/>
            <person name="Magnuson J."/>
            <person name="Mondo S."/>
            <person name="Nolan M."/>
            <person name="Ohm R."/>
            <person name="Pangilinan J."/>
            <person name="Park H.-J."/>
            <person name="Ramirez L."/>
            <person name="Alfaro M."/>
            <person name="Sun H."/>
            <person name="Tritt A."/>
            <person name="Yoshinaga Y."/>
            <person name="Zwiers L.-H."/>
            <person name="Turgeon B.G."/>
            <person name="Goodwin S.B."/>
            <person name="Spatafora J.W."/>
            <person name="Crous P.W."/>
            <person name="Grigoriev I.V."/>
        </authorList>
    </citation>
    <scope>NUCLEOTIDE SEQUENCE</scope>
    <source>
        <strain evidence="15">CBS 342.82</strain>
    </source>
</reference>
<dbReference type="GeneID" id="54360336"/>
<dbReference type="SMART" id="SM00545">
    <property type="entry name" value="JmjN"/>
    <property type="match status" value="1"/>
</dbReference>
<sequence>MVVPPSAGASASMSANRPSPSAMSTNMGTPLGNNKGKSANNAAATGTSAGPPSGNNHAVPLSARRAEPLDLSTVERRGHPTEKPERVKAGRMFGIREAPVYRPTEEEFRDPMEYMRKIAPEGSRYGIVKIIPPSSWNPPFAINTERFHFRTRRQELNSVEGGNRVNNDYLDQLAKFHKQNGHNLNRFPSVDKRPLDLYRLKKTVERKGGFDSVCKTKRWAEVGRDLGYSGKIMSSLSTSLKNSYQKWLLPYEDYLRVAKPGVQQQIEMMNGGPYTPSPNPSPAKKSHLGAHQVGSENAQQSSLMQASTALHATLNGHGPTTHESNGHHISHPPPPHSGGFTAVNAGGFTAVNMPTQTSSFTSVNGTNVFSDSSHNTPQRHRNSPHHGEADLQNTSSQPNGASMKRQHSDIATDDPDYISRRSKRLRKDVPTVAGSNMHLSRMANARTQLLRERGEYVAGEICESCARSEESIKFIKCESCDCAYHMYCLEPPMKQPPDHEWHCPRCLVGTNEYGFEEGDVYSLAGFQKRASEFKYHHFSNIPRQFSPFSETKNTLEEEDVEREFWRLVEDLTDTTEVEYGADIHSTTHGSGFPTIERHPRDPYSTDPWNLNILPLDKESLFRHIKSDVSGMTVPWLYVGMVFSTFCWHNEDHFTYSANYQHFGETKTWYGIPAEDSYKFEQAMREEVPELFETQPDLLFQLVTLAKPEKLRKAGVNVYAIDQRAGQFVITYPRAYHAGFNHGFNFNEAVNFAPNDWEPFGEEGVKRLREYRKQPCFSHDELLLTAASRDHTIRTAKWLGPALERMLDDELAAREHFLVGPTAESGLAPEEPYTGPRFSKKPEAIDASKEEEEVICTFCKAYCFLSRYVCKKTGKVMCLLHAGHYECCDAPESARHSGQGGEHGLYLRMPDEVLHTTVRKVMDKANIPESWAAKVDQELNNNSTPSLKHMRTLLSEGEKIQYPLPQLAGLQQFVERCNAWVEEATVYITRKQNGRRKSEKSLRKSSAKAEAEEREKELRKVSNIYDLLARADQLGFDCAEINTLRERASSIEEFQLDANTALNNIRHTTTGQFEELAERGRDFHVDMPELDNLDRVLRRLRWNDTARQKRPQYDTQRQDQSLEEIEKFIAAGREMGVPDTNPDMAFFIEHKAQGEIWETKAKELMAVEQVHYQQLDALSRQAATLPVTPATLAAVEAILKKQREVQDKILSLVERTKDPEFRNRPTYREMKEVMDTLEELQSKPAGTIDLEKESKRHEDWMRRGKKLFGKANAPLHILHQHMQLVDKRNESCFDLTDKPRGPIEPSSRAATPEEGAQVADDSGSSRDVFCICRKPEAGMMIECELCHEWYHGKCLKIARGKVKEDDKYTCPVCDWRVKIPRDAARPKLEDLQIWLDELETLPFQPEEEQTLTSICDQGQAFRDFIKPYVEPSVPTTPDDVTLLRFYLRKIEGADILLSPETNFLRQELHRLAPVAPVAPPVIQMSMSTRKPRPTKQQKLMAQLGITDPEELPAQFRAKPHIAKRKMSEIGKAQPVLQPAAAGSPASVKDLGQSSPRSSHAQGTPVVQPTPPPNAKKHLTALALQVLGPLAKPEVVDQFLAGEPHANRDRLMKVKAVLESGDPAVLKDFSLFKRRVNEVQTPSQILVYDGVSAGHRSSKARAEPSNSTGRNPRQATRNESPGPYGSAHFQSRRGASPPIYDPRPLSMSASPSSHAVHLKSSTTSPEILGLSGVHASSSHGISSGMPAGIFDSPKNSAGTGAGLHSPGFGGSQQSAGGNLELAFDDLVQDDIHDLSSGVGGHEAKHRAPSAIDPHLGNAAGADDGASEGQQPSDDVPRESAAQNIDPALA</sequence>
<evidence type="ECO:0000256" key="5">
    <source>
        <dbReference type="ARBA" id="ARBA00022833"/>
    </source>
</evidence>
<dbReference type="PROSITE" id="PS51011">
    <property type="entry name" value="ARID"/>
    <property type="match status" value="1"/>
</dbReference>
<keyword evidence="14" id="KW-1185">Reference proteome</keyword>
<dbReference type="Gene3D" id="2.60.120.650">
    <property type="entry name" value="Cupin"/>
    <property type="match status" value="1"/>
</dbReference>
<dbReference type="CDD" id="cd15518">
    <property type="entry name" value="PHD_Ecm5p_Lid2p_like"/>
    <property type="match status" value="1"/>
</dbReference>
<dbReference type="GO" id="GO:0005634">
    <property type="term" value="C:nucleus"/>
    <property type="evidence" value="ECO:0007669"/>
    <property type="project" value="UniProtKB-SubCell"/>
</dbReference>
<dbReference type="Gene3D" id="1.10.150.60">
    <property type="entry name" value="ARID DNA-binding domain"/>
    <property type="match status" value="1"/>
</dbReference>
<evidence type="ECO:0000256" key="2">
    <source>
        <dbReference type="ARBA" id="ARBA00022723"/>
    </source>
</evidence>
<feature type="compositionally biased region" description="Polar residues" evidence="9">
    <location>
        <begin position="391"/>
        <end position="400"/>
    </location>
</feature>
<dbReference type="SMART" id="SM00558">
    <property type="entry name" value="JmjC"/>
    <property type="match status" value="1"/>
</dbReference>
<dbReference type="InterPro" id="IPR019787">
    <property type="entry name" value="Znf_PHD-finger"/>
</dbReference>
<dbReference type="SMART" id="SM00501">
    <property type="entry name" value="BRIGHT"/>
    <property type="match status" value="1"/>
</dbReference>
<keyword evidence="4 8" id="KW-0863">Zinc-finger</keyword>
<dbReference type="InterPro" id="IPR004198">
    <property type="entry name" value="Znf_C5HC2"/>
</dbReference>
<dbReference type="InterPro" id="IPR013083">
    <property type="entry name" value="Znf_RING/FYVE/PHD"/>
</dbReference>
<accession>A0A6J3M4Y2</accession>
<name>A0A6J3M4Y2_9PEZI</name>
<evidence type="ECO:0000313" key="14">
    <source>
        <dbReference type="Proteomes" id="UP000504637"/>
    </source>
</evidence>
<dbReference type="SMART" id="SM01014">
    <property type="entry name" value="ARID"/>
    <property type="match status" value="1"/>
</dbReference>
<dbReference type="Gene3D" id="3.30.40.10">
    <property type="entry name" value="Zinc/RING finger domain, C3HC4 (zinc finger)"/>
    <property type="match status" value="1"/>
</dbReference>
<dbReference type="GO" id="GO:0006355">
    <property type="term" value="P:regulation of DNA-templated transcription"/>
    <property type="evidence" value="ECO:0007669"/>
    <property type="project" value="TreeGrafter"/>
</dbReference>
<feature type="region of interest" description="Disordered" evidence="9">
    <location>
        <begin position="267"/>
        <end position="343"/>
    </location>
</feature>
<feature type="region of interest" description="Disordered" evidence="9">
    <location>
        <begin position="1"/>
        <end position="60"/>
    </location>
</feature>
<feature type="domain" description="JmjN" evidence="12">
    <location>
        <begin position="98"/>
        <end position="139"/>
    </location>
</feature>
<dbReference type="CDD" id="cd16100">
    <property type="entry name" value="ARID"/>
    <property type="match status" value="1"/>
</dbReference>
<feature type="region of interest" description="Disordered" evidence="9">
    <location>
        <begin position="990"/>
        <end position="1014"/>
    </location>
</feature>
<dbReference type="FunFam" id="1.10.150.60:FF:000010">
    <property type="entry name" value="PHD transcription factor (Rum1)"/>
    <property type="match status" value="1"/>
</dbReference>
<evidence type="ECO:0000256" key="1">
    <source>
        <dbReference type="ARBA" id="ARBA00004123"/>
    </source>
</evidence>
<protein>
    <submittedName>
        <fullName evidence="15">PLU-1-domain-containing protein</fullName>
    </submittedName>
</protein>
<feature type="region of interest" description="Disordered" evidence="9">
    <location>
        <begin position="1791"/>
        <end position="1847"/>
    </location>
</feature>
<feature type="compositionally biased region" description="Polar residues" evidence="9">
    <location>
        <begin position="1705"/>
        <end position="1723"/>
    </location>
</feature>
<feature type="compositionally biased region" description="Polar residues" evidence="9">
    <location>
        <begin position="16"/>
        <end position="28"/>
    </location>
</feature>
<dbReference type="InterPro" id="IPR001606">
    <property type="entry name" value="ARID_dom"/>
</dbReference>
<dbReference type="InterPro" id="IPR019786">
    <property type="entry name" value="Zinc_finger_PHD-type_CS"/>
</dbReference>
<dbReference type="SUPFAM" id="SSF57903">
    <property type="entry name" value="FYVE/PHD zinc finger"/>
    <property type="match status" value="2"/>
</dbReference>
<keyword evidence="7" id="KW-0539">Nucleus</keyword>
<keyword evidence="2" id="KW-0479">Metal-binding</keyword>
<dbReference type="PROSITE" id="PS51184">
    <property type="entry name" value="JMJC"/>
    <property type="match status" value="1"/>
</dbReference>
<feature type="domain" description="ARID" evidence="11">
    <location>
        <begin position="163"/>
        <end position="256"/>
    </location>
</feature>
<evidence type="ECO:0000259" key="13">
    <source>
        <dbReference type="PROSITE" id="PS51184"/>
    </source>
</evidence>
<feature type="compositionally biased region" description="Basic and acidic residues" evidence="9">
    <location>
        <begin position="998"/>
        <end position="1014"/>
    </location>
</feature>
<dbReference type="SUPFAM" id="SSF51197">
    <property type="entry name" value="Clavaminate synthase-like"/>
    <property type="match status" value="1"/>
</dbReference>
<feature type="compositionally biased region" description="Polar residues" evidence="9">
    <location>
        <begin position="294"/>
        <end position="310"/>
    </location>
</feature>
<dbReference type="SMART" id="SM00249">
    <property type="entry name" value="PHD"/>
    <property type="match status" value="2"/>
</dbReference>
<dbReference type="Pfam" id="PF00628">
    <property type="entry name" value="PHD"/>
    <property type="match status" value="2"/>
</dbReference>
<dbReference type="GO" id="GO:0008270">
    <property type="term" value="F:zinc ion binding"/>
    <property type="evidence" value="ECO:0007669"/>
    <property type="project" value="UniProtKB-KW"/>
</dbReference>
<dbReference type="InterPro" id="IPR003347">
    <property type="entry name" value="JmjC_dom"/>
</dbReference>
<keyword evidence="5" id="KW-0862">Zinc</keyword>
<feature type="domain" description="PHD-type" evidence="10">
    <location>
        <begin position="459"/>
        <end position="509"/>
    </location>
</feature>
<comment type="subcellular location">
    <subcellularLocation>
        <location evidence="1">Nucleus</location>
    </subcellularLocation>
</comment>
<dbReference type="GO" id="GO:0034647">
    <property type="term" value="F:histone H3K4me/H3K4me2/H3K4me3 demethylase activity"/>
    <property type="evidence" value="ECO:0007669"/>
    <property type="project" value="TreeGrafter"/>
</dbReference>
<feature type="compositionally biased region" description="Polar residues" evidence="9">
    <location>
        <begin position="1550"/>
        <end position="1559"/>
    </location>
</feature>
<dbReference type="Pfam" id="PF02373">
    <property type="entry name" value="JmjC"/>
    <property type="match status" value="1"/>
</dbReference>